<evidence type="ECO:0000256" key="6">
    <source>
        <dbReference type="SAM" id="Phobius"/>
    </source>
</evidence>
<dbReference type="Gene3D" id="1.20.120.1760">
    <property type="match status" value="1"/>
</dbReference>
<dbReference type="RefSeq" id="XP_044549270.1">
    <property type="nucleotide sequence ID" value="XM_044693882.1"/>
</dbReference>
<feature type="transmembrane region" description="Helical" evidence="6">
    <location>
        <begin position="118"/>
        <end position="136"/>
    </location>
</feature>
<feature type="transmembrane region" description="Helical" evidence="6">
    <location>
        <begin position="327"/>
        <end position="348"/>
    </location>
</feature>
<dbReference type="Proteomes" id="UP000816034">
    <property type="component" value="Unassembled WGS sequence"/>
</dbReference>
<dbReference type="GO" id="GO:0008654">
    <property type="term" value="P:phospholipid biosynthetic process"/>
    <property type="evidence" value="ECO:0007669"/>
    <property type="project" value="InterPro"/>
</dbReference>
<evidence type="ECO:0000256" key="5">
    <source>
        <dbReference type="RuleBase" id="RU003750"/>
    </source>
</evidence>
<dbReference type="GO" id="GO:0016780">
    <property type="term" value="F:phosphotransferase activity, for other substituted phosphate groups"/>
    <property type="evidence" value="ECO:0007669"/>
    <property type="project" value="InterPro"/>
</dbReference>
<dbReference type="InterPro" id="IPR000462">
    <property type="entry name" value="CDP-OH_P_trans"/>
</dbReference>
<evidence type="ECO:0000313" key="7">
    <source>
        <dbReference type="EMBL" id="KAG2383591.1"/>
    </source>
</evidence>
<dbReference type="InterPro" id="IPR048254">
    <property type="entry name" value="CDP_ALCOHOL_P_TRANSF_CS"/>
</dbReference>
<gene>
    <name evidence="7" type="ORF">C9374_004262</name>
</gene>
<accession>A0AA88GQR0</accession>
<dbReference type="PANTHER" id="PTHR10414:SF37">
    <property type="entry name" value="BB IN A BOXCAR, ISOFORM C"/>
    <property type="match status" value="1"/>
</dbReference>
<dbReference type="PANTHER" id="PTHR10414">
    <property type="entry name" value="ETHANOLAMINEPHOSPHOTRANSFERASE"/>
    <property type="match status" value="1"/>
</dbReference>
<proteinExistence type="inferred from homology"/>
<evidence type="ECO:0000256" key="1">
    <source>
        <dbReference type="ARBA" id="ARBA00004370"/>
    </source>
</evidence>
<sequence length="641" mass="73434">MQSLGSTNRNGQIDQATQLGHSSSIGTTTRLSLYDRLTNYPYLTEAAKISLRDYKYKSGDASILSYYLQPYWEFCAKLIPHYVAPNTITLLGFLGVLFGWAVLVYYNPDLHNHQVPSIIYLLNALLLFYYQTMDAIDGKHARNTKNSSALGELFDHGLDALIGYFQCYILVSAIDLGSTYFALIVIVLYYMTSFMMIWEDYVTDEMRFGKYNSPTEAIMLAITILISSFAMGQSKWSTVLFTVQRNDSARKRSHRTIHVIGGIGGALKGILSYMIVLIMFGMLAYLSPHLVENHFLPFSMLYGLTASYIQTRLIFARVCGCLSPTFFFIMIPMCILLVWRVVVFMLNASNHLWQVRMEVYLLYACVATVIASYLHMACLVIRQICETLGIHAFRVKKHVLADDRVCLCQSSQQEATTSPFAPSDYARRRDKDLSLKTSDILFARANSTPPTRFTNKEDLSFLTVDQPATLIPKQKLAAERKRNATIRNPLNCDDINHPEDYGDFAVRGFFRSDYQRVIPEKHKTDKLNVKDINDEWKFTTRRNINPLSPRYDYEKRIIGRDIGEIEGSKPAPLPPLSNYIKEPLVERRGNFGHAVPNTFPVERREYRKINFVQDIIGEPPKHYATFHVNTRRQTHPLDPKY</sequence>
<feature type="transmembrane region" description="Helical" evidence="6">
    <location>
        <begin position="295"/>
        <end position="315"/>
    </location>
</feature>
<name>A0AA88GQR0_NAELO</name>
<comment type="similarity">
    <text evidence="2 5">Belongs to the CDP-alcohol phosphatidyltransferase class-I family.</text>
</comment>
<keyword evidence="6" id="KW-0812">Transmembrane</keyword>
<comment type="caution">
    <text evidence="7">The sequence shown here is derived from an EMBL/GenBank/DDBJ whole genome shotgun (WGS) entry which is preliminary data.</text>
</comment>
<keyword evidence="3 5" id="KW-0808">Transferase</keyword>
<keyword evidence="4 6" id="KW-0472">Membrane</keyword>
<dbReference type="Pfam" id="PF01066">
    <property type="entry name" value="CDP-OH_P_transf"/>
    <property type="match status" value="1"/>
</dbReference>
<evidence type="ECO:0000256" key="4">
    <source>
        <dbReference type="ARBA" id="ARBA00023136"/>
    </source>
</evidence>
<evidence type="ECO:0000313" key="8">
    <source>
        <dbReference type="Proteomes" id="UP000816034"/>
    </source>
</evidence>
<dbReference type="GeneID" id="68096717"/>
<feature type="transmembrane region" description="Helical" evidence="6">
    <location>
        <begin position="257"/>
        <end position="283"/>
    </location>
</feature>
<evidence type="ECO:0008006" key="9">
    <source>
        <dbReference type="Google" id="ProtNLM"/>
    </source>
</evidence>
<evidence type="ECO:0000256" key="2">
    <source>
        <dbReference type="ARBA" id="ARBA00010441"/>
    </source>
</evidence>
<keyword evidence="8" id="KW-1185">Reference proteome</keyword>
<dbReference type="InterPro" id="IPR043130">
    <property type="entry name" value="CDP-OH_PTrfase_TM_dom"/>
</dbReference>
<dbReference type="PROSITE" id="PS00379">
    <property type="entry name" value="CDP_ALCOHOL_P_TRANSF"/>
    <property type="match status" value="1"/>
</dbReference>
<dbReference type="EMBL" id="PYSW02000020">
    <property type="protein sequence ID" value="KAG2383591.1"/>
    <property type="molecule type" value="Genomic_DNA"/>
</dbReference>
<feature type="transmembrane region" description="Helical" evidence="6">
    <location>
        <begin position="180"/>
        <end position="198"/>
    </location>
</feature>
<organism evidence="7 8">
    <name type="scientific">Naegleria lovaniensis</name>
    <name type="common">Amoeba</name>
    <dbReference type="NCBI Taxonomy" id="51637"/>
    <lineage>
        <taxon>Eukaryota</taxon>
        <taxon>Discoba</taxon>
        <taxon>Heterolobosea</taxon>
        <taxon>Tetramitia</taxon>
        <taxon>Eutetramitia</taxon>
        <taxon>Vahlkampfiidae</taxon>
        <taxon>Naegleria</taxon>
    </lineage>
</organism>
<dbReference type="AlphaFoldDB" id="A0AA88GQR0"/>
<protein>
    <recommendedName>
        <fullName evidence="9">CDP-alcohol phosphatidyltransferase</fullName>
    </recommendedName>
</protein>
<keyword evidence="6" id="KW-1133">Transmembrane helix</keyword>
<comment type="subcellular location">
    <subcellularLocation>
        <location evidence="1">Membrane</location>
    </subcellularLocation>
</comment>
<reference evidence="7 8" key="1">
    <citation type="journal article" date="2018" name="BMC Genomics">
        <title>The genome of Naegleria lovaniensis, the basis for a comparative approach to unravel pathogenicity factors of the human pathogenic amoeba N. fowleri.</title>
        <authorList>
            <person name="Liechti N."/>
            <person name="Schurch N."/>
            <person name="Bruggmann R."/>
            <person name="Wittwer M."/>
        </authorList>
    </citation>
    <scope>NUCLEOTIDE SEQUENCE [LARGE SCALE GENOMIC DNA]</scope>
    <source>
        <strain evidence="7 8">ATCC 30569</strain>
    </source>
</reference>
<feature type="transmembrane region" description="Helical" evidence="6">
    <location>
        <begin position="87"/>
        <end position="106"/>
    </location>
</feature>
<dbReference type="InterPro" id="IPR014472">
    <property type="entry name" value="CHOPT"/>
</dbReference>
<feature type="transmembrane region" description="Helical" evidence="6">
    <location>
        <begin position="218"/>
        <end position="236"/>
    </location>
</feature>
<dbReference type="GO" id="GO:0016020">
    <property type="term" value="C:membrane"/>
    <property type="evidence" value="ECO:0007669"/>
    <property type="project" value="UniProtKB-SubCell"/>
</dbReference>
<feature type="transmembrane region" description="Helical" evidence="6">
    <location>
        <begin position="360"/>
        <end position="381"/>
    </location>
</feature>
<evidence type="ECO:0000256" key="3">
    <source>
        <dbReference type="ARBA" id="ARBA00022679"/>
    </source>
</evidence>